<dbReference type="PANTHER" id="PTHR43246">
    <property type="entry name" value="PEPTIDYL-PROLYL CIS-TRANS ISOMERASE CYP38, CHLOROPLASTIC"/>
    <property type="match status" value="1"/>
</dbReference>
<evidence type="ECO:0000313" key="8">
    <source>
        <dbReference type="Proteomes" id="UP000276029"/>
    </source>
</evidence>
<dbReference type="RefSeq" id="WP_243445659.1">
    <property type="nucleotide sequence ID" value="NZ_AP018711.1"/>
</dbReference>
<proteinExistence type="predicted"/>
<organism evidence="5 7">
    <name type="scientific">Sphingosinicella microcystinivorans</name>
    <dbReference type="NCBI Taxonomy" id="335406"/>
    <lineage>
        <taxon>Bacteria</taxon>
        <taxon>Pseudomonadati</taxon>
        <taxon>Pseudomonadota</taxon>
        <taxon>Alphaproteobacteria</taxon>
        <taxon>Sphingomonadales</taxon>
        <taxon>Sphingosinicellaceae</taxon>
        <taxon>Sphingosinicella</taxon>
    </lineage>
</organism>
<dbReference type="Proteomes" id="UP000276029">
    <property type="component" value="Unassembled WGS sequence"/>
</dbReference>
<gene>
    <name evidence="6" type="ORF">DFR51_2992</name>
    <name evidence="5" type="ORF">SmB9_33220</name>
</gene>
<dbReference type="Pfam" id="PF00160">
    <property type="entry name" value="Pro_isomerase"/>
    <property type="match status" value="1"/>
</dbReference>
<dbReference type="InterPro" id="IPR002130">
    <property type="entry name" value="Cyclophilin-type_PPIase_dom"/>
</dbReference>
<evidence type="ECO:0000256" key="1">
    <source>
        <dbReference type="ARBA" id="ARBA00013194"/>
    </source>
</evidence>
<dbReference type="GO" id="GO:0003755">
    <property type="term" value="F:peptidyl-prolyl cis-trans isomerase activity"/>
    <property type="evidence" value="ECO:0007669"/>
    <property type="project" value="UniProtKB-KW"/>
</dbReference>
<reference evidence="6 8" key="2">
    <citation type="submission" date="2018-10" db="EMBL/GenBank/DDBJ databases">
        <title>Genomic Encyclopedia of Type Strains, Phase IV (KMG-IV): sequencing the most valuable type-strain genomes for metagenomic binning, comparative biology and taxonomic classification.</title>
        <authorList>
            <person name="Goeker M."/>
        </authorList>
    </citation>
    <scope>NUCLEOTIDE SEQUENCE [LARGE SCALE GENOMIC DNA]</scope>
    <source>
        <strain evidence="6 8">DSM 19791</strain>
    </source>
</reference>
<sequence>MVQHTLFLLLIATEVAPAAADPGVVVRFETSKGNIDARLALSDAPVTVCNFLRYALGAHYDGGRFFRTVRSNENASNPVPIDVIQLEARDGEEHDAFGPIPLERTSVTGLTHRTGALSMARWGPDTATSSFSIVVKPSPAMDFGGTRNGDGQGFAVFGYVIRGMDVVRAIHRSPAVAEKLREPVAIRRTVVSNAPKIRESIRKTCSSVVSTN</sequence>
<evidence type="ECO:0000259" key="4">
    <source>
        <dbReference type="PROSITE" id="PS50072"/>
    </source>
</evidence>
<feature type="domain" description="PPIase cyclophilin-type" evidence="4">
    <location>
        <begin position="33"/>
        <end position="191"/>
    </location>
</feature>
<dbReference type="InterPro" id="IPR029000">
    <property type="entry name" value="Cyclophilin-like_dom_sf"/>
</dbReference>
<evidence type="ECO:0000313" key="6">
    <source>
        <dbReference type="EMBL" id="RKS86291.1"/>
    </source>
</evidence>
<evidence type="ECO:0000256" key="3">
    <source>
        <dbReference type="ARBA" id="ARBA00023235"/>
    </source>
</evidence>
<dbReference type="Proteomes" id="UP000275727">
    <property type="component" value="Chromosome"/>
</dbReference>
<evidence type="ECO:0000313" key="7">
    <source>
        <dbReference type="Proteomes" id="UP000275727"/>
    </source>
</evidence>
<dbReference type="EMBL" id="AP018711">
    <property type="protein sequence ID" value="BBE35664.1"/>
    <property type="molecule type" value="Genomic_DNA"/>
</dbReference>
<name>A0AAD1D9C2_SPHMI</name>
<dbReference type="KEGG" id="smic:SmB9_33220"/>
<dbReference type="InterPro" id="IPR044665">
    <property type="entry name" value="E_coli_cyclophilin_A-like"/>
</dbReference>
<dbReference type="EMBL" id="RBWX01000010">
    <property type="protein sequence ID" value="RKS86291.1"/>
    <property type="molecule type" value="Genomic_DNA"/>
</dbReference>
<accession>A0AAD1D9C2</accession>
<reference evidence="5 7" key="1">
    <citation type="submission" date="2018-06" db="EMBL/GenBank/DDBJ databases">
        <title>Complete Genome Sequence of the Microcystin-Degrading Bacterium Sphingosinicella microcystinivorans Strain B-9.</title>
        <authorList>
            <person name="Jin H."/>
            <person name="Nishizawa T."/>
            <person name="Guo Y."/>
            <person name="Nishizawa A."/>
            <person name="Park H."/>
            <person name="Kato H."/>
            <person name="Tsuji K."/>
            <person name="Harada K."/>
        </authorList>
    </citation>
    <scope>NUCLEOTIDE SEQUENCE [LARGE SCALE GENOMIC DNA]</scope>
    <source>
        <strain evidence="5 7">B9</strain>
    </source>
</reference>
<dbReference type="Gene3D" id="2.40.100.10">
    <property type="entry name" value="Cyclophilin-like"/>
    <property type="match status" value="1"/>
</dbReference>
<dbReference type="PROSITE" id="PS50072">
    <property type="entry name" value="CSA_PPIASE_2"/>
    <property type="match status" value="1"/>
</dbReference>
<evidence type="ECO:0000256" key="2">
    <source>
        <dbReference type="ARBA" id="ARBA00023110"/>
    </source>
</evidence>
<dbReference type="SUPFAM" id="SSF50891">
    <property type="entry name" value="Cyclophilin-like"/>
    <property type="match status" value="1"/>
</dbReference>
<protein>
    <recommendedName>
        <fullName evidence="1">peptidylprolyl isomerase</fullName>
        <ecNumber evidence="1">5.2.1.8</ecNumber>
    </recommendedName>
</protein>
<keyword evidence="8" id="KW-1185">Reference proteome</keyword>
<dbReference type="EC" id="5.2.1.8" evidence="1"/>
<keyword evidence="3 5" id="KW-0413">Isomerase</keyword>
<evidence type="ECO:0000313" key="5">
    <source>
        <dbReference type="EMBL" id="BBE35664.1"/>
    </source>
</evidence>
<keyword evidence="2" id="KW-0697">Rotamase</keyword>
<dbReference type="AlphaFoldDB" id="A0AAD1D9C2"/>